<reference evidence="2" key="2">
    <citation type="submission" date="2025-08" db="UniProtKB">
        <authorList>
            <consortium name="RefSeq"/>
        </authorList>
    </citation>
    <scope>IDENTIFICATION</scope>
    <source>
        <tissue evidence="2">Leaf</tissue>
    </source>
</reference>
<sequence>MKEAVKKHGCDAEVSSTHAYADDNTFSDELRRQCLDAGFEFEVFSPGGDHARHCTMHCDMVMWAFKHPKPPLNLIVLEKVIHLQGNREGDFYTFMSALRFSRHVVLFSEEKQKWPGAPLFTSIFDGANNISGSSQRKRKLASTAVSID</sequence>
<dbReference type="RefSeq" id="XP_010433751.1">
    <property type="nucleotide sequence ID" value="XM_010435449.2"/>
</dbReference>
<dbReference type="Proteomes" id="UP000694864">
    <property type="component" value="Chromosome 10"/>
</dbReference>
<evidence type="ECO:0000313" key="1">
    <source>
        <dbReference type="Proteomes" id="UP000694864"/>
    </source>
</evidence>
<accession>A0ABM0TZQ8</accession>
<organism evidence="1 2">
    <name type="scientific">Camelina sativa</name>
    <name type="common">False flax</name>
    <name type="synonym">Myagrum sativum</name>
    <dbReference type="NCBI Taxonomy" id="90675"/>
    <lineage>
        <taxon>Eukaryota</taxon>
        <taxon>Viridiplantae</taxon>
        <taxon>Streptophyta</taxon>
        <taxon>Embryophyta</taxon>
        <taxon>Tracheophyta</taxon>
        <taxon>Spermatophyta</taxon>
        <taxon>Magnoliopsida</taxon>
        <taxon>eudicotyledons</taxon>
        <taxon>Gunneridae</taxon>
        <taxon>Pentapetalae</taxon>
        <taxon>rosids</taxon>
        <taxon>malvids</taxon>
        <taxon>Brassicales</taxon>
        <taxon>Brassicaceae</taxon>
        <taxon>Camelineae</taxon>
        <taxon>Camelina</taxon>
    </lineage>
</organism>
<keyword evidence="1" id="KW-1185">Reference proteome</keyword>
<protein>
    <submittedName>
        <fullName evidence="2">Uncharacterized protein LOC104717816</fullName>
    </submittedName>
</protein>
<name>A0ABM0TZQ8_CAMSA</name>
<dbReference type="GeneID" id="104717816"/>
<evidence type="ECO:0000313" key="2">
    <source>
        <dbReference type="RefSeq" id="XP_010433751.1"/>
    </source>
</evidence>
<proteinExistence type="predicted"/>
<reference evidence="1" key="1">
    <citation type="journal article" date="2014" name="Nat. Commun.">
        <title>The emerging biofuel crop Camelina sativa retains a highly undifferentiated hexaploid genome structure.</title>
        <authorList>
            <person name="Kagale S."/>
            <person name="Koh C."/>
            <person name="Nixon J."/>
            <person name="Bollina V."/>
            <person name="Clarke W.E."/>
            <person name="Tuteja R."/>
            <person name="Spillane C."/>
            <person name="Robinson S.J."/>
            <person name="Links M.G."/>
            <person name="Clarke C."/>
            <person name="Higgins E.E."/>
            <person name="Huebert T."/>
            <person name="Sharpe A.G."/>
            <person name="Parkin I.A."/>
        </authorList>
    </citation>
    <scope>NUCLEOTIDE SEQUENCE [LARGE SCALE GENOMIC DNA]</scope>
    <source>
        <strain evidence="1">cv. DH55</strain>
    </source>
</reference>
<gene>
    <name evidence="2" type="primary">LOC104717816</name>
</gene>